<accession>A0A096MHT8</accession>
<dbReference type="EMBL" id="AYCK01029288">
    <property type="status" value="NOT_ANNOTATED_CDS"/>
    <property type="molecule type" value="Genomic_DNA"/>
</dbReference>
<keyword evidence="2 3" id="KW-0040">ANK repeat</keyword>
<dbReference type="Proteomes" id="UP000028760">
    <property type="component" value="Unassembled WGS sequence"/>
</dbReference>
<evidence type="ECO:0000256" key="4">
    <source>
        <dbReference type="SAM" id="MobiDB-lite"/>
    </source>
</evidence>
<protein>
    <submittedName>
        <fullName evidence="5">Uncharacterized protein</fullName>
    </submittedName>
</protein>
<name>A0A096MHT8_POEFO</name>
<reference evidence="6" key="1">
    <citation type="submission" date="2013-10" db="EMBL/GenBank/DDBJ databases">
        <authorList>
            <person name="Schartl M."/>
            <person name="Warren W."/>
        </authorList>
    </citation>
    <scope>NUCLEOTIDE SEQUENCE [LARGE SCALE GENOMIC DNA]</scope>
    <source>
        <strain evidence="6">female</strain>
    </source>
</reference>
<evidence type="ECO:0000313" key="6">
    <source>
        <dbReference type="Proteomes" id="UP000028760"/>
    </source>
</evidence>
<dbReference type="PROSITE" id="PS50088">
    <property type="entry name" value="ANK_REPEAT"/>
    <property type="match status" value="1"/>
</dbReference>
<dbReference type="Ensembl" id="ENSPFOT00000026245.1">
    <property type="protein sequence ID" value="ENSPFOP00000030979.1"/>
    <property type="gene ID" value="ENSPFOG00000023388.1"/>
</dbReference>
<dbReference type="InterPro" id="IPR036770">
    <property type="entry name" value="Ankyrin_rpt-contain_sf"/>
</dbReference>
<dbReference type="PROSITE" id="PS50297">
    <property type="entry name" value="ANK_REP_REGION"/>
    <property type="match status" value="1"/>
</dbReference>
<keyword evidence="6" id="KW-1185">Reference proteome</keyword>
<dbReference type="Pfam" id="PF12796">
    <property type="entry name" value="Ank_2"/>
    <property type="match status" value="1"/>
</dbReference>
<proteinExistence type="predicted"/>
<dbReference type="AlphaFoldDB" id="A0A096MHT8"/>
<dbReference type="PANTHER" id="PTHR24166">
    <property type="entry name" value="ROLLING PEBBLES, ISOFORM B"/>
    <property type="match status" value="1"/>
</dbReference>
<evidence type="ECO:0000256" key="3">
    <source>
        <dbReference type="PROSITE-ProRule" id="PRU00023"/>
    </source>
</evidence>
<dbReference type="Gene3D" id="1.25.40.20">
    <property type="entry name" value="Ankyrin repeat-containing domain"/>
    <property type="match status" value="1"/>
</dbReference>
<dbReference type="InterPro" id="IPR002110">
    <property type="entry name" value="Ankyrin_rpt"/>
</dbReference>
<dbReference type="OMA" id="YYQKRCS"/>
<dbReference type="STRING" id="48698.ENSPFOP00000030979"/>
<reference evidence="5" key="3">
    <citation type="submission" date="2025-09" db="UniProtKB">
        <authorList>
            <consortium name="Ensembl"/>
        </authorList>
    </citation>
    <scope>IDENTIFICATION</scope>
</reference>
<dbReference type="InterPro" id="IPR050889">
    <property type="entry name" value="Dendritic_Spine_Reg/Scaffold"/>
</dbReference>
<feature type="repeat" description="ANK" evidence="3">
    <location>
        <begin position="80"/>
        <end position="112"/>
    </location>
</feature>
<feature type="region of interest" description="Disordered" evidence="4">
    <location>
        <begin position="423"/>
        <end position="443"/>
    </location>
</feature>
<organism evidence="5 6">
    <name type="scientific">Poecilia formosa</name>
    <name type="common">Amazon molly</name>
    <name type="synonym">Limia formosa</name>
    <dbReference type="NCBI Taxonomy" id="48698"/>
    <lineage>
        <taxon>Eukaryota</taxon>
        <taxon>Metazoa</taxon>
        <taxon>Chordata</taxon>
        <taxon>Craniata</taxon>
        <taxon>Vertebrata</taxon>
        <taxon>Euteleostomi</taxon>
        <taxon>Actinopterygii</taxon>
        <taxon>Neopterygii</taxon>
        <taxon>Teleostei</taxon>
        <taxon>Neoteleostei</taxon>
        <taxon>Acanthomorphata</taxon>
        <taxon>Ovalentaria</taxon>
        <taxon>Atherinomorphae</taxon>
        <taxon>Cyprinodontiformes</taxon>
        <taxon>Poeciliidae</taxon>
        <taxon>Poeciliinae</taxon>
        <taxon>Poecilia</taxon>
    </lineage>
</organism>
<dbReference type="PANTHER" id="PTHR24166:SF30">
    <property type="entry name" value="ANKYRIN REPEAT DOMAIN-CONTAINING PROTEIN 63"/>
    <property type="match status" value="1"/>
</dbReference>
<reference evidence="5" key="2">
    <citation type="submission" date="2025-08" db="UniProtKB">
        <authorList>
            <consortium name="Ensembl"/>
        </authorList>
    </citation>
    <scope>IDENTIFICATION</scope>
</reference>
<evidence type="ECO:0000256" key="2">
    <source>
        <dbReference type="ARBA" id="ARBA00023043"/>
    </source>
</evidence>
<sequence length="464" mass="51655">MLKTTGQTGTKILLDAMSKDKVHLARFVLDALDGEIVDSTADGAQTPLISSVLLPDSQTRCKFIELLLHRGASVNYQDGNGRTALSYACEKGYLDAVKILVQNGADPEILDSWGNTPLMYAAVADHTLVVEFLVRAFKRLGLQIDRQNKAGNSAVEVAKFLGHTECISALTNNSKRSREVDEGKFEGKVDSLASKLEVLKMSGRAEMSQIKPSRLPPMEFERENNKSSLGLQDMIFSGARTPVPRPGIYNQPISKQCTSLEKMPSSTHHLPPLLNGRDAEKLIFFSPQPNRNMPHPCAPSTLGILLTPILPNKCEAERGREKSFRVGRFNECYYRKRCSLPTSMLSPTPPERTLVPVRKSRTVRRRKESMSFTEPLQFATTASASTPTTFSALTNKLFRRFTSPEFKKVVGDLEQNPLRSLGRIPRSETFPQETRHPQVDSTPSIDSISSVKCEFDFQSKVFTF</sequence>
<dbReference type="SUPFAM" id="SSF48403">
    <property type="entry name" value="Ankyrin repeat"/>
    <property type="match status" value="1"/>
</dbReference>
<dbReference type="SMART" id="SM00248">
    <property type="entry name" value="ANK"/>
    <property type="match status" value="4"/>
</dbReference>
<dbReference type="eggNOG" id="KOG0504">
    <property type="taxonomic scope" value="Eukaryota"/>
</dbReference>
<keyword evidence="1" id="KW-0677">Repeat</keyword>
<evidence type="ECO:0000313" key="5">
    <source>
        <dbReference type="Ensembl" id="ENSPFOP00000030979.1"/>
    </source>
</evidence>
<dbReference type="GeneTree" id="ENSGT00940000163025"/>
<evidence type="ECO:0000256" key="1">
    <source>
        <dbReference type="ARBA" id="ARBA00022737"/>
    </source>
</evidence>